<gene>
    <name evidence="2" type="ORF">E5222_03505</name>
</gene>
<dbReference type="Proteomes" id="UP000309389">
    <property type="component" value="Unassembled WGS sequence"/>
</dbReference>
<dbReference type="EMBL" id="SSHH01000001">
    <property type="protein sequence ID" value="TIX51532.1"/>
    <property type="molecule type" value="Genomic_DNA"/>
</dbReference>
<dbReference type="RefSeq" id="WP_136692318.1">
    <property type="nucleotide sequence ID" value="NZ_SSHH01000001.1"/>
</dbReference>
<feature type="region of interest" description="Disordered" evidence="1">
    <location>
        <begin position="78"/>
        <end position="114"/>
    </location>
</feature>
<evidence type="ECO:0008006" key="4">
    <source>
        <dbReference type="Google" id="ProtNLM"/>
    </source>
</evidence>
<dbReference type="InterPro" id="IPR053716">
    <property type="entry name" value="Flag_assembly_chemotaxis_eff"/>
</dbReference>
<protein>
    <recommendedName>
        <fullName evidence="4">Flagellar FliJ protein</fullName>
    </recommendedName>
</protein>
<sequence length="141" mass="15784">MRTPQRRVELLNRLARLREVEKQAAAQKVAEAQGTHGKLLALQERSGEIAASYATRTESVSGDELARRQQFLAGLEEIRRQTKSESRKAEEHTREAMSRLQAAERRREVTSEKLGAERRAAEIALAARDNPVLARKLKGAG</sequence>
<evidence type="ECO:0000313" key="3">
    <source>
        <dbReference type="Proteomes" id="UP000309389"/>
    </source>
</evidence>
<dbReference type="AlphaFoldDB" id="A0A4T3F754"/>
<accession>A0A4T3F754</accession>
<dbReference type="Gene3D" id="1.10.287.1700">
    <property type="match status" value="1"/>
</dbReference>
<organism evidence="2 3">
    <name type="scientific">Alteraurantiacibacter aquimixticola</name>
    <dbReference type="NCBI Taxonomy" id="2489173"/>
    <lineage>
        <taxon>Bacteria</taxon>
        <taxon>Pseudomonadati</taxon>
        <taxon>Pseudomonadota</taxon>
        <taxon>Alphaproteobacteria</taxon>
        <taxon>Sphingomonadales</taxon>
        <taxon>Erythrobacteraceae</taxon>
        <taxon>Alteraurantiacibacter</taxon>
    </lineage>
</organism>
<dbReference type="OrthoDB" id="7509476at2"/>
<evidence type="ECO:0000313" key="2">
    <source>
        <dbReference type="EMBL" id="TIX51532.1"/>
    </source>
</evidence>
<proteinExistence type="predicted"/>
<comment type="caution">
    <text evidence="2">The sequence shown here is derived from an EMBL/GenBank/DDBJ whole genome shotgun (WGS) entry which is preliminary data.</text>
</comment>
<name>A0A4T3F754_9SPHN</name>
<reference evidence="2 3" key="1">
    <citation type="submission" date="2019-04" db="EMBL/GenBank/DDBJ databases">
        <title>Altererythrobacter aquimixticola sp. nov., isolated from sediment of junction between the ocean and a freshwater spring.</title>
        <authorList>
            <person name="Yoon J.-H."/>
        </authorList>
    </citation>
    <scope>NUCLEOTIDE SEQUENCE [LARGE SCALE GENOMIC DNA]</scope>
    <source>
        <strain evidence="2 3">SSKS-13</strain>
    </source>
</reference>
<evidence type="ECO:0000256" key="1">
    <source>
        <dbReference type="SAM" id="MobiDB-lite"/>
    </source>
</evidence>
<keyword evidence="3" id="KW-1185">Reference proteome</keyword>